<feature type="domain" description="Galactose-1-phosphate uridyl transferase N-terminal" evidence="4">
    <location>
        <begin position="5"/>
        <end position="77"/>
    </location>
</feature>
<dbReference type="EMBL" id="BART01015952">
    <property type="protein sequence ID" value="GAG76078.1"/>
    <property type="molecule type" value="Genomic_DNA"/>
</dbReference>
<gene>
    <name evidence="5" type="ORF">S01H4_30836</name>
</gene>
<accession>X1AUZ9</accession>
<dbReference type="InterPro" id="IPR005849">
    <property type="entry name" value="GalP_Utransf_N"/>
</dbReference>
<dbReference type="PANTHER" id="PTHR42763:SF1">
    <property type="entry name" value="UDP-GLUCOSE--HEXOSE-1-PHOSPHATE URIDYLYLTRANSFERASE"/>
    <property type="match status" value="1"/>
</dbReference>
<dbReference type="SUPFAM" id="SSF54197">
    <property type="entry name" value="HIT-like"/>
    <property type="match status" value="2"/>
</dbReference>
<evidence type="ECO:0000256" key="1">
    <source>
        <dbReference type="ARBA" id="ARBA00022679"/>
    </source>
</evidence>
<organism evidence="5">
    <name type="scientific">marine sediment metagenome</name>
    <dbReference type="NCBI Taxonomy" id="412755"/>
    <lineage>
        <taxon>unclassified sequences</taxon>
        <taxon>metagenomes</taxon>
        <taxon>ecological metagenomes</taxon>
    </lineage>
</organism>
<keyword evidence="3" id="KW-0119">Carbohydrate metabolism</keyword>
<evidence type="ECO:0000256" key="3">
    <source>
        <dbReference type="ARBA" id="ARBA00023277"/>
    </source>
</evidence>
<evidence type="ECO:0000259" key="4">
    <source>
        <dbReference type="Pfam" id="PF01087"/>
    </source>
</evidence>
<dbReference type="GO" id="GO:0008108">
    <property type="term" value="F:UDP-glucose:hexose-1-phosphate uridylyltransferase activity"/>
    <property type="evidence" value="ECO:0007669"/>
    <property type="project" value="InterPro"/>
</dbReference>
<evidence type="ECO:0000256" key="2">
    <source>
        <dbReference type="ARBA" id="ARBA00022695"/>
    </source>
</evidence>
<dbReference type="AlphaFoldDB" id="X1AUZ9"/>
<sequence>MLNGTGAHEVIIEAPQHTWQMADGPPEGIEHVLLAYQRRLTDLYRDARLRYVVIFRNYGAQAGASLRHPHSQLIAVPITPKRIKDKLSVARSYYRRKERCIFCDIISQERALGDRIVLDT</sequence>
<dbReference type="PANTHER" id="PTHR42763">
    <property type="entry name" value="ADP-GLUCOSE PHOSPHORYLASE"/>
    <property type="match status" value="1"/>
</dbReference>
<dbReference type="Gene3D" id="3.30.428.10">
    <property type="entry name" value="HIT-like"/>
    <property type="match status" value="2"/>
</dbReference>
<protein>
    <recommendedName>
        <fullName evidence="4">Galactose-1-phosphate uridyl transferase N-terminal domain-containing protein</fullName>
    </recommendedName>
</protein>
<dbReference type="InterPro" id="IPR036265">
    <property type="entry name" value="HIT-like_sf"/>
</dbReference>
<dbReference type="GO" id="GO:0006012">
    <property type="term" value="P:galactose metabolic process"/>
    <property type="evidence" value="ECO:0007669"/>
    <property type="project" value="InterPro"/>
</dbReference>
<feature type="non-terminal residue" evidence="5">
    <location>
        <position position="120"/>
    </location>
</feature>
<proteinExistence type="predicted"/>
<evidence type="ECO:0000313" key="5">
    <source>
        <dbReference type="EMBL" id="GAG76078.1"/>
    </source>
</evidence>
<dbReference type="Pfam" id="PF01087">
    <property type="entry name" value="GalP_UDP_transf"/>
    <property type="match status" value="1"/>
</dbReference>
<comment type="caution">
    <text evidence="5">The sequence shown here is derived from an EMBL/GenBank/DDBJ whole genome shotgun (WGS) entry which is preliminary data.</text>
</comment>
<dbReference type="InterPro" id="IPR053177">
    <property type="entry name" value="ADP-glucose_phosphorylase"/>
</dbReference>
<reference evidence="5" key="1">
    <citation type="journal article" date="2014" name="Front. Microbiol.">
        <title>High frequency of phylogenetically diverse reductive dehalogenase-homologous genes in deep subseafloor sedimentary metagenomes.</title>
        <authorList>
            <person name="Kawai M."/>
            <person name="Futagami T."/>
            <person name="Toyoda A."/>
            <person name="Takaki Y."/>
            <person name="Nishi S."/>
            <person name="Hori S."/>
            <person name="Arai W."/>
            <person name="Tsubouchi T."/>
            <person name="Morono Y."/>
            <person name="Uchiyama I."/>
            <person name="Ito T."/>
            <person name="Fujiyama A."/>
            <person name="Inagaki F."/>
            <person name="Takami H."/>
        </authorList>
    </citation>
    <scope>NUCLEOTIDE SEQUENCE</scope>
    <source>
        <strain evidence="5">Expedition CK06-06</strain>
    </source>
</reference>
<keyword evidence="2" id="KW-0548">Nucleotidyltransferase</keyword>
<name>X1AUZ9_9ZZZZ</name>
<keyword evidence="1" id="KW-0808">Transferase</keyword>